<dbReference type="Gene3D" id="2.120.10.30">
    <property type="entry name" value="TolB, C-terminal domain"/>
    <property type="match status" value="1"/>
</dbReference>
<evidence type="ECO:0000256" key="1">
    <source>
        <dbReference type="SAM" id="SignalP"/>
    </source>
</evidence>
<sequence>MLNFKQFLIIYLLLSVGSPSNNHSADDDFEVIPINDGAFGPESFDFNPVDGSGPYTGVSDGQIVKLVQSEGHWTEFAVTSMNR</sequence>
<proteinExistence type="predicted"/>
<dbReference type="Gramene" id="mRNA:HanXRQr2_Chr01g0011721">
    <property type="protein sequence ID" value="CDS:HanXRQr2_Chr01g0011721.1"/>
    <property type="gene ID" value="HanXRQr2_Chr01g0011721"/>
</dbReference>
<dbReference type="AlphaFoldDB" id="A0A9K3P2B5"/>
<dbReference type="PANTHER" id="PTHR10426">
    <property type="entry name" value="STRICTOSIDINE SYNTHASE-RELATED"/>
    <property type="match status" value="1"/>
</dbReference>
<evidence type="ECO:0000313" key="3">
    <source>
        <dbReference type="Proteomes" id="UP000215914"/>
    </source>
</evidence>
<dbReference type="InterPro" id="IPR011042">
    <property type="entry name" value="6-blade_b-propeller_TolB-like"/>
</dbReference>
<gene>
    <name evidence="2" type="ORF">HanXRQr2_Chr01g0011721</name>
</gene>
<dbReference type="PANTHER" id="PTHR10426:SF79">
    <property type="entry name" value="PROTEIN STRICTOSIDINE SYNTHASE-LIKE 2"/>
    <property type="match status" value="1"/>
</dbReference>
<feature type="chain" id="PRO_5039925787" evidence="1">
    <location>
        <begin position="20"/>
        <end position="83"/>
    </location>
</feature>
<name>A0A9K3P2B5_HELAN</name>
<feature type="signal peptide" evidence="1">
    <location>
        <begin position="1"/>
        <end position="19"/>
    </location>
</feature>
<keyword evidence="1" id="KW-0732">Signal</keyword>
<accession>A0A9K3P2B5</accession>
<reference evidence="2" key="1">
    <citation type="journal article" date="2017" name="Nature">
        <title>The sunflower genome provides insights into oil metabolism, flowering and Asterid evolution.</title>
        <authorList>
            <person name="Badouin H."/>
            <person name="Gouzy J."/>
            <person name="Grassa C.J."/>
            <person name="Murat F."/>
            <person name="Staton S.E."/>
            <person name="Cottret L."/>
            <person name="Lelandais-Briere C."/>
            <person name="Owens G.L."/>
            <person name="Carrere S."/>
            <person name="Mayjonade B."/>
            <person name="Legrand L."/>
            <person name="Gill N."/>
            <person name="Kane N.C."/>
            <person name="Bowers J.E."/>
            <person name="Hubner S."/>
            <person name="Bellec A."/>
            <person name="Berard A."/>
            <person name="Berges H."/>
            <person name="Blanchet N."/>
            <person name="Boniface M.C."/>
            <person name="Brunel D."/>
            <person name="Catrice O."/>
            <person name="Chaidir N."/>
            <person name="Claudel C."/>
            <person name="Donnadieu C."/>
            <person name="Faraut T."/>
            <person name="Fievet G."/>
            <person name="Helmstetter N."/>
            <person name="King M."/>
            <person name="Knapp S.J."/>
            <person name="Lai Z."/>
            <person name="Le Paslier M.C."/>
            <person name="Lippi Y."/>
            <person name="Lorenzon L."/>
            <person name="Mandel J.R."/>
            <person name="Marage G."/>
            <person name="Marchand G."/>
            <person name="Marquand E."/>
            <person name="Bret-Mestries E."/>
            <person name="Morien E."/>
            <person name="Nambeesan S."/>
            <person name="Nguyen T."/>
            <person name="Pegot-Espagnet P."/>
            <person name="Pouilly N."/>
            <person name="Raftis F."/>
            <person name="Sallet E."/>
            <person name="Schiex T."/>
            <person name="Thomas J."/>
            <person name="Vandecasteele C."/>
            <person name="Vares D."/>
            <person name="Vear F."/>
            <person name="Vautrin S."/>
            <person name="Crespi M."/>
            <person name="Mangin B."/>
            <person name="Burke J.M."/>
            <person name="Salse J."/>
            <person name="Munos S."/>
            <person name="Vincourt P."/>
            <person name="Rieseberg L.H."/>
            <person name="Langlade N.B."/>
        </authorList>
    </citation>
    <scope>NUCLEOTIDE SEQUENCE</scope>
    <source>
        <tissue evidence="2">Leaves</tissue>
    </source>
</reference>
<keyword evidence="3" id="KW-1185">Reference proteome</keyword>
<dbReference type="EMBL" id="MNCJ02000316">
    <property type="protein sequence ID" value="KAF5821254.1"/>
    <property type="molecule type" value="Genomic_DNA"/>
</dbReference>
<protein>
    <submittedName>
        <fullName evidence="2">Strictosidine synthase, six-bladed beta-propeller, TolB</fullName>
    </submittedName>
</protein>
<organism evidence="2 3">
    <name type="scientific">Helianthus annuus</name>
    <name type="common">Common sunflower</name>
    <dbReference type="NCBI Taxonomy" id="4232"/>
    <lineage>
        <taxon>Eukaryota</taxon>
        <taxon>Viridiplantae</taxon>
        <taxon>Streptophyta</taxon>
        <taxon>Embryophyta</taxon>
        <taxon>Tracheophyta</taxon>
        <taxon>Spermatophyta</taxon>
        <taxon>Magnoliopsida</taxon>
        <taxon>eudicotyledons</taxon>
        <taxon>Gunneridae</taxon>
        <taxon>Pentapetalae</taxon>
        <taxon>asterids</taxon>
        <taxon>campanulids</taxon>
        <taxon>Asterales</taxon>
        <taxon>Asteraceae</taxon>
        <taxon>Asteroideae</taxon>
        <taxon>Heliantheae alliance</taxon>
        <taxon>Heliantheae</taxon>
        <taxon>Helianthus</taxon>
    </lineage>
</organism>
<evidence type="ECO:0000313" key="2">
    <source>
        <dbReference type="EMBL" id="KAF5821254.1"/>
    </source>
</evidence>
<reference evidence="2" key="2">
    <citation type="submission" date="2020-06" db="EMBL/GenBank/DDBJ databases">
        <title>Helianthus annuus Genome sequencing and assembly Release 2.</title>
        <authorList>
            <person name="Gouzy J."/>
            <person name="Langlade N."/>
            <person name="Munos S."/>
        </authorList>
    </citation>
    <scope>NUCLEOTIDE SEQUENCE</scope>
    <source>
        <tissue evidence="2">Leaves</tissue>
    </source>
</reference>
<comment type="caution">
    <text evidence="2">The sequence shown here is derived from an EMBL/GenBank/DDBJ whole genome shotgun (WGS) entry which is preliminary data.</text>
</comment>
<dbReference type="Proteomes" id="UP000215914">
    <property type="component" value="Unassembled WGS sequence"/>
</dbReference>